<name>A0A364MYW0_STELY</name>
<dbReference type="GO" id="GO:0072659">
    <property type="term" value="P:protein localization to plasma membrane"/>
    <property type="evidence" value="ECO:0007669"/>
    <property type="project" value="TreeGrafter"/>
</dbReference>
<organism evidence="7 8">
    <name type="scientific">Stemphylium lycopersici</name>
    <name type="common">Tomato gray leaf spot disease fungus</name>
    <name type="synonym">Thyrospora lycopersici</name>
    <dbReference type="NCBI Taxonomy" id="183478"/>
    <lineage>
        <taxon>Eukaryota</taxon>
        <taxon>Fungi</taxon>
        <taxon>Dikarya</taxon>
        <taxon>Ascomycota</taxon>
        <taxon>Pezizomycotina</taxon>
        <taxon>Dothideomycetes</taxon>
        <taxon>Pleosporomycetidae</taxon>
        <taxon>Pleosporales</taxon>
        <taxon>Pleosporineae</taxon>
        <taxon>Pleosporaceae</taxon>
        <taxon>Stemphylium</taxon>
    </lineage>
</organism>
<dbReference type="STRING" id="183478.A0A364MYW0"/>
<feature type="transmembrane region" description="Helical" evidence="5">
    <location>
        <begin position="41"/>
        <end position="64"/>
    </location>
</feature>
<evidence type="ECO:0000313" key="8">
    <source>
        <dbReference type="Proteomes" id="UP000249619"/>
    </source>
</evidence>
<evidence type="ECO:0000256" key="5">
    <source>
        <dbReference type="SAM" id="Phobius"/>
    </source>
</evidence>
<dbReference type="GO" id="GO:0032126">
    <property type="term" value="C:eisosome"/>
    <property type="evidence" value="ECO:0007669"/>
    <property type="project" value="TreeGrafter"/>
</dbReference>
<gene>
    <name evidence="7" type="ORF">DDE83_006513</name>
</gene>
<keyword evidence="2 5" id="KW-0812">Transmembrane</keyword>
<dbReference type="GO" id="GO:0005886">
    <property type="term" value="C:plasma membrane"/>
    <property type="evidence" value="ECO:0007669"/>
    <property type="project" value="TreeGrafter"/>
</dbReference>
<accession>A0A364MYW0</accession>
<comment type="caution">
    <text evidence="7">The sequence shown here is derived from an EMBL/GenBank/DDBJ whole genome shotgun (WGS) entry which is preliminary data.</text>
</comment>
<evidence type="ECO:0000256" key="3">
    <source>
        <dbReference type="ARBA" id="ARBA00022989"/>
    </source>
</evidence>
<proteinExistence type="predicted"/>
<dbReference type="PANTHER" id="PTHR28165:SF2">
    <property type="entry name" value="MARVEL DOMAIN-CONTAINING PROTEIN"/>
    <property type="match status" value="1"/>
</dbReference>
<comment type="subcellular location">
    <subcellularLocation>
        <location evidence="1">Membrane</location>
        <topology evidence="1">Multi-pass membrane protein</topology>
    </subcellularLocation>
</comment>
<evidence type="ECO:0000259" key="6">
    <source>
        <dbReference type="Pfam" id="PF01284"/>
    </source>
</evidence>
<feature type="domain" description="MARVEL" evidence="6">
    <location>
        <begin position="7"/>
        <end position="171"/>
    </location>
</feature>
<dbReference type="AlphaFoldDB" id="A0A364MYW0"/>
<evidence type="ECO:0000256" key="2">
    <source>
        <dbReference type="ARBA" id="ARBA00022692"/>
    </source>
</evidence>
<keyword evidence="8" id="KW-1185">Reference proteome</keyword>
<protein>
    <recommendedName>
        <fullName evidence="6">MARVEL domain-containing protein</fullName>
    </recommendedName>
</protein>
<dbReference type="InterPro" id="IPR008253">
    <property type="entry name" value="Marvel"/>
</dbReference>
<reference evidence="8" key="1">
    <citation type="submission" date="2018-05" db="EMBL/GenBank/DDBJ databases">
        <title>Draft genome sequence of Stemphylium lycopersici strain CIDEFI 213.</title>
        <authorList>
            <person name="Medina R."/>
            <person name="Franco M.E.E."/>
            <person name="Lucentini C.G."/>
            <person name="Saparrat M.C.N."/>
            <person name="Balatti P.A."/>
        </authorList>
    </citation>
    <scope>NUCLEOTIDE SEQUENCE [LARGE SCALE GENOMIC DNA]</scope>
    <source>
        <strain evidence="8">CIDEFI 213</strain>
    </source>
</reference>
<dbReference type="Proteomes" id="UP000249619">
    <property type="component" value="Unassembled WGS sequence"/>
</dbReference>
<dbReference type="InterPro" id="IPR052649">
    <property type="entry name" value="NCE102-like"/>
</dbReference>
<keyword evidence="3 5" id="KW-1133">Transmembrane helix</keyword>
<sequence>MVSSLFNFVLRGAQALFGIVVLGLSVTLIRGHHWGDLPASLGFGAFVGGLSFVAALIGLAATWFDFLGGIVGLVIDGIVALVNIAGGVLFAIKLKGVECKDSSDMGNAWDLLTNEWFNGGFKKFDNGRFSWVQIHSKNTQDYADTILGHCRESQADTAFMFMTAVVVIVCALLVWLRMRKGY</sequence>
<evidence type="ECO:0000256" key="1">
    <source>
        <dbReference type="ARBA" id="ARBA00004141"/>
    </source>
</evidence>
<dbReference type="PANTHER" id="PTHR28165">
    <property type="entry name" value="NON-CLASSICAL EXPORT PROTEIN 2-RELATED"/>
    <property type="match status" value="1"/>
</dbReference>
<evidence type="ECO:0000256" key="4">
    <source>
        <dbReference type="ARBA" id="ARBA00023136"/>
    </source>
</evidence>
<evidence type="ECO:0000313" key="7">
    <source>
        <dbReference type="EMBL" id="RAR07403.1"/>
    </source>
</evidence>
<dbReference type="Pfam" id="PF01284">
    <property type="entry name" value="MARVEL"/>
    <property type="match status" value="1"/>
</dbReference>
<feature type="transmembrane region" description="Helical" evidence="5">
    <location>
        <begin position="12"/>
        <end position="29"/>
    </location>
</feature>
<feature type="transmembrane region" description="Helical" evidence="5">
    <location>
        <begin position="70"/>
        <end position="92"/>
    </location>
</feature>
<dbReference type="OrthoDB" id="2017497at2759"/>
<dbReference type="EMBL" id="QGDH01000101">
    <property type="protein sequence ID" value="RAR07403.1"/>
    <property type="molecule type" value="Genomic_DNA"/>
</dbReference>
<feature type="transmembrane region" description="Helical" evidence="5">
    <location>
        <begin position="158"/>
        <end position="176"/>
    </location>
</feature>
<keyword evidence="4 5" id="KW-0472">Membrane</keyword>
<dbReference type="GO" id="GO:0070941">
    <property type="term" value="P:eisosome assembly"/>
    <property type="evidence" value="ECO:0007669"/>
    <property type="project" value="TreeGrafter"/>
</dbReference>